<dbReference type="Gene3D" id="3.30.559.10">
    <property type="entry name" value="Chloramphenicol acetyltransferase-like domain"/>
    <property type="match status" value="2"/>
</dbReference>
<dbReference type="Proteomes" id="UP000467840">
    <property type="component" value="Chromosome 13"/>
</dbReference>
<dbReference type="PANTHER" id="PTHR31623">
    <property type="entry name" value="F21J9.9"/>
    <property type="match status" value="1"/>
</dbReference>
<name>A0A6A6KV38_HEVBR</name>
<evidence type="ECO:0000256" key="3">
    <source>
        <dbReference type="ARBA" id="ARBA00023315"/>
    </source>
</evidence>
<accession>A0A6A6KV38</accession>
<evidence type="ECO:0000313" key="4">
    <source>
        <dbReference type="EMBL" id="KAF2292831.1"/>
    </source>
</evidence>
<evidence type="ECO:0000256" key="2">
    <source>
        <dbReference type="ARBA" id="ARBA00022679"/>
    </source>
</evidence>
<keyword evidence="2" id="KW-0808">Transferase</keyword>
<organism evidence="4 5">
    <name type="scientific">Hevea brasiliensis</name>
    <name type="common">Para rubber tree</name>
    <name type="synonym">Siphonia brasiliensis</name>
    <dbReference type="NCBI Taxonomy" id="3981"/>
    <lineage>
        <taxon>Eukaryota</taxon>
        <taxon>Viridiplantae</taxon>
        <taxon>Streptophyta</taxon>
        <taxon>Embryophyta</taxon>
        <taxon>Tracheophyta</taxon>
        <taxon>Spermatophyta</taxon>
        <taxon>Magnoliopsida</taxon>
        <taxon>eudicotyledons</taxon>
        <taxon>Gunneridae</taxon>
        <taxon>Pentapetalae</taxon>
        <taxon>rosids</taxon>
        <taxon>fabids</taxon>
        <taxon>Malpighiales</taxon>
        <taxon>Euphorbiaceae</taxon>
        <taxon>Crotonoideae</taxon>
        <taxon>Micrandreae</taxon>
        <taxon>Hevea</taxon>
    </lineage>
</organism>
<dbReference type="PANTHER" id="PTHR31623:SF46">
    <property type="entry name" value="VINORINE SYNTHASE-LIKE"/>
    <property type="match status" value="1"/>
</dbReference>
<dbReference type="InterPro" id="IPR023213">
    <property type="entry name" value="CAT-like_dom_sf"/>
</dbReference>
<protein>
    <recommendedName>
        <fullName evidence="6">Transferase</fullName>
    </recommendedName>
</protein>
<keyword evidence="3" id="KW-0012">Acyltransferase</keyword>
<comment type="caution">
    <text evidence="4">The sequence shown here is derived from an EMBL/GenBank/DDBJ whole genome shotgun (WGS) entry which is preliminary data.</text>
</comment>
<dbReference type="GO" id="GO:0016746">
    <property type="term" value="F:acyltransferase activity"/>
    <property type="evidence" value="ECO:0007669"/>
    <property type="project" value="UniProtKB-KW"/>
</dbReference>
<gene>
    <name evidence="4" type="ORF">GH714_029241</name>
</gene>
<proteinExistence type="inferred from homology"/>
<evidence type="ECO:0000256" key="1">
    <source>
        <dbReference type="ARBA" id="ARBA00009861"/>
    </source>
</evidence>
<evidence type="ECO:0000313" key="5">
    <source>
        <dbReference type="Proteomes" id="UP000467840"/>
    </source>
</evidence>
<reference evidence="4 5" key="1">
    <citation type="journal article" date="2020" name="Mol. Plant">
        <title>The Chromosome-Based Rubber Tree Genome Provides New Insights into Spurge Genome Evolution and Rubber Biosynthesis.</title>
        <authorList>
            <person name="Liu J."/>
            <person name="Shi C."/>
            <person name="Shi C.C."/>
            <person name="Li W."/>
            <person name="Zhang Q.J."/>
            <person name="Zhang Y."/>
            <person name="Li K."/>
            <person name="Lu H.F."/>
            <person name="Shi C."/>
            <person name="Zhu S.T."/>
            <person name="Xiao Z.Y."/>
            <person name="Nan H."/>
            <person name="Yue Y."/>
            <person name="Zhu X.G."/>
            <person name="Wu Y."/>
            <person name="Hong X.N."/>
            <person name="Fan G.Y."/>
            <person name="Tong Y."/>
            <person name="Zhang D."/>
            <person name="Mao C.L."/>
            <person name="Liu Y.L."/>
            <person name="Hao S.J."/>
            <person name="Liu W.Q."/>
            <person name="Lv M.Q."/>
            <person name="Zhang H.B."/>
            <person name="Liu Y."/>
            <person name="Hu-Tang G.R."/>
            <person name="Wang J.P."/>
            <person name="Wang J.H."/>
            <person name="Sun Y.H."/>
            <person name="Ni S.B."/>
            <person name="Chen W.B."/>
            <person name="Zhang X.C."/>
            <person name="Jiao Y.N."/>
            <person name="Eichler E.E."/>
            <person name="Li G.H."/>
            <person name="Liu X."/>
            <person name="Gao L.Z."/>
        </authorList>
    </citation>
    <scope>NUCLEOTIDE SEQUENCE [LARGE SCALE GENOMIC DNA]</scope>
    <source>
        <strain evidence="5">cv. GT1</strain>
        <tissue evidence="4">Leaf</tissue>
    </source>
</reference>
<dbReference type="Pfam" id="PF02458">
    <property type="entry name" value="Transferase"/>
    <property type="match status" value="1"/>
</dbReference>
<evidence type="ECO:0008006" key="6">
    <source>
        <dbReference type="Google" id="ProtNLM"/>
    </source>
</evidence>
<keyword evidence="5" id="KW-1185">Reference proteome</keyword>
<comment type="similarity">
    <text evidence="1">Belongs to the plant acyltransferase family.</text>
</comment>
<dbReference type="EMBL" id="JAAGAX010000014">
    <property type="protein sequence ID" value="KAF2292831.1"/>
    <property type="molecule type" value="Genomic_DNA"/>
</dbReference>
<dbReference type="AlphaFoldDB" id="A0A6A6KV38"/>
<sequence length="425" mass="48342">MKLEIEIISKEIIKPSSPTPDHLHHYKLSFLDQISPPVYNPLILLYPTDGELKFNNLEKYNELKQSLSQILAYYYPLAGRIKDNRFVDCNDEGILYLQAQVSSKLSDAVDNTEPTEFKKLLPFELDQAQEFLLGIQFNIFKCGGICLGLCLSHKIADALSTLTFVKTWAAIARGEVDIACPEFVSATLFPPRNISGFNPATGITKNVATKRFVFRSTSIESLRSRYATSTSLENQRPPSRIEALSVFIWSRFTAATEVESSPSKKYLMLHPVNLRRRMNPPLPEHSFGNYYRLAITIPSTDSSREENCHLVNKIRSSISKIDKEYVRKLQEGNEHLDFIKERADSFIRGEMATLNFTSLCRFPLYEADFGWSKPMWAGSPSLTFKNLVVFMDTACGDGIEALVHLKEEDMAKFKEDEELLQFVTC</sequence>